<sequence>MGCFHSKVREFPAEDPFALASKTTLLVIDVEALYELLRATVGPSLMMD</sequence>
<gene>
    <name evidence="1" type="ORF">GLYMA_01G204100</name>
</gene>
<organism evidence="1">
    <name type="scientific">Glycine max</name>
    <name type="common">Soybean</name>
    <name type="synonym">Glycine hispida</name>
    <dbReference type="NCBI Taxonomy" id="3847"/>
    <lineage>
        <taxon>Eukaryota</taxon>
        <taxon>Viridiplantae</taxon>
        <taxon>Streptophyta</taxon>
        <taxon>Embryophyta</taxon>
        <taxon>Tracheophyta</taxon>
        <taxon>Spermatophyta</taxon>
        <taxon>Magnoliopsida</taxon>
        <taxon>eudicotyledons</taxon>
        <taxon>Gunneridae</taxon>
        <taxon>Pentapetalae</taxon>
        <taxon>rosids</taxon>
        <taxon>fabids</taxon>
        <taxon>Fabales</taxon>
        <taxon>Fabaceae</taxon>
        <taxon>Papilionoideae</taxon>
        <taxon>50 kb inversion clade</taxon>
        <taxon>NPAAA clade</taxon>
        <taxon>indigoferoid/millettioid clade</taxon>
        <taxon>Phaseoleae</taxon>
        <taxon>Glycine</taxon>
        <taxon>Glycine subgen. Soja</taxon>
    </lineage>
</organism>
<dbReference type="AlphaFoldDB" id="A0A0R0LJD0"/>
<reference evidence="2" key="2">
    <citation type="submission" date="2018-02" db="UniProtKB">
        <authorList>
            <consortium name="EnsemblPlants"/>
        </authorList>
    </citation>
    <scope>IDENTIFICATION</scope>
    <source>
        <strain evidence="2">Williams 82</strain>
    </source>
</reference>
<dbReference type="EnsemblPlants" id="KRH77283">
    <property type="protein sequence ID" value="KRH77283"/>
    <property type="gene ID" value="GLYMA_01G204100"/>
</dbReference>
<accession>A0A0R0LJD0</accession>
<evidence type="ECO:0000313" key="3">
    <source>
        <dbReference type="Proteomes" id="UP000008827"/>
    </source>
</evidence>
<dbReference type="Proteomes" id="UP000008827">
    <property type="component" value="Chromosome 1"/>
</dbReference>
<dbReference type="Gramene" id="KRH77283">
    <property type="protein sequence ID" value="KRH77283"/>
    <property type="gene ID" value="GLYMA_01G204100"/>
</dbReference>
<evidence type="ECO:0000313" key="2">
    <source>
        <dbReference type="EnsemblPlants" id="KRH77283"/>
    </source>
</evidence>
<dbReference type="SMR" id="A0A0R0LJD0"/>
<reference evidence="1" key="3">
    <citation type="submission" date="2018-07" db="EMBL/GenBank/DDBJ databases">
        <title>WGS assembly of Glycine max.</title>
        <authorList>
            <person name="Schmutz J."/>
            <person name="Cannon S."/>
            <person name="Schlueter J."/>
            <person name="Ma J."/>
            <person name="Mitros T."/>
            <person name="Nelson W."/>
            <person name="Hyten D."/>
            <person name="Song Q."/>
            <person name="Thelen J."/>
            <person name="Cheng J."/>
            <person name="Xu D."/>
            <person name="Hellsten U."/>
            <person name="May G."/>
            <person name="Yu Y."/>
            <person name="Sakurai T."/>
            <person name="Umezawa T."/>
            <person name="Bhattacharyya M."/>
            <person name="Sandhu D."/>
            <person name="Valliyodan B."/>
            <person name="Lindquist E."/>
            <person name="Peto M."/>
            <person name="Grant D."/>
            <person name="Shu S."/>
            <person name="Goodstein D."/>
            <person name="Barry K."/>
            <person name="Futrell-Griggs M."/>
            <person name="Abernathy B."/>
            <person name="Du J."/>
            <person name="Tian Z."/>
            <person name="Zhu L."/>
            <person name="Gill N."/>
            <person name="Joshi T."/>
            <person name="Libault M."/>
            <person name="Sethuraman A."/>
            <person name="Zhang X."/>
            <person name="Shinozaki K."/>
            <person name="Nguyen H."/>
            <person name="Wing R."/>
            <person name="Cregan P."/>
            <person name="Specht J."/>
            <person name="Grimwood J."/>
            <person name="Rokhsar D."/>
            <person name="Stacey G."/>
            <person name="Shoemaker R."/>
            <person name="Jackson S."/>
        </authorList>
    </citation>
    <scope>NUCLEOTIDE SEQUENCE</scope>
    <source>
        <tissue evidence="1">Callus</tissue>
    </source>
</reference>
<proteinExistence type="predicted"/>
<dbReference type="EMBL" id="CM000834">
    <property type="protein sequence ID" value="KRH77283.1"/>
    <property type="molecule type" value="Genomic_DNA"/>
</dbReference>
<dbReference type="InParanoid" id="A0A0R0LJD0"/>
<protein>
    <submittedName>
        <fullName evidence="1 2">Uncharacterized protein</fullName>
    </submittedName>
</protein>
<name>A0A0R0LJD0_SOYBN</name>
<keyword evidence="3" id="KW-1185">Reference proteome</keyword>
<evidence type="ECO:0000313" key="1">
    <source>
        <dbReference type="EMBL" id="KRH77283.1"/>
    </source>
</evidence>
<reference evidence="1 2" key="1">
    <citation type="journal article" date="2010" name="Nature">
        <title>Genome sequence of the palaeopolyploid soybean.</title>
        <authorList>
            <person name="Schmutz J."/>
            <person name="Cannon S.B."/>
            <person name="Schlueter J."/>
            <person name="Ma J."/>
            <person name="Mitros T."/>
            <person name="Nelson W."/>
            <person name="Hyten D.L."/>
            <person name="Song Q."/>
            <person name="Thelen J.J."/>
            <person name="Cheng J."/>
            <person name="Xu D."/>
            <person name="Hellsten U."/>
            <person name="May G.D."/>
            <person name="Yu Y."/>
            <person name="Sakurai T."/>
            <person name="Umezawa T."/>
            <person name="Bhattacharyya M.K."/>
            <person name="Sandhu D."/>
            <person name="Valliyodan B."/>
            <person name="Lindquist E."/>
            <person name="Peto M."/>
            <person name="Grant D."/>
            <person name="Shu S."/>
            <person name="Goodstein D."/>
            <person name="Barry K."/>
            <person name="Futrell-Griggs M."/>
            <person name="Abernathy B."/>
            <person name="Du J."/>
            <person name="Tian Z."/>
            <person name="Zhu L."/>
            <person name="Gill N."/>
            <person name="Joshi T."/>
            <person name="Libault M."/>
            <person name="Sethuraman A."/>
            <person name="Zhang X.-C."/>
            <person name="Shinozaki K."/>
            <person name="Nguyen H.T."/>
            <person name="Wing R.A."/>
            <person name="Cregan P."/>
            <person name="Specht J."/>
            <person name="Grimwood J."/>
            <person name="Rokhsar D."/>
            <person name="Stacey G."/>
            <person name="Shoemaker R.C."/>
            <person name="Jackson S.A."/>
        </authorList>
    </citation>
    <scope>NUCLEOTIDE SEQUENCE</scope>
    <source>
        <strain evidence="2">cv. Williams 82</strain>
        <tissue evidence="1">Callus</tissue>
    </source>
</reference>